<sequence length="194" mass="21392">MTSREKILGEVLQNQPASLPLPDIARFRGKEQEVVQRYQAVFESIGGTVYRVDDFAAIQAIIHERYDTEKRIATTLPELTEGFEWIVPNADPHTYEDIELAIIRGHFAVAENGAVWLSDEVMGQRIIPYICQHLAVVVRADSIVPTLHEAYEIIGEGTYGFGGFIGGPSKTADIEQALVLGAHGPLSMAVFLLS</sequence>
<dbReference type="InterPro" id="IPR003741">
    <property type="entry name" value="LUD_dom"/>
</dbReference>
<evidence type="ECO:0000313" key="2">
    <source>
        <dbReference type="EMBL" id="MPR35925.1"/>
    </source>
</evidence>
<gene>
    <name evidence="2" type="ORF">GBK04_21875</name>
</gene>
<dbReference type="SUPFAM" id="SSF100950">
    <property type="entry name" value="NagB/RpiA/CoA transferase-like"/>
    <property type="match status" value="1"/>
</dbReference>
<comment type="caution">
    <text evidence="2">The sequence shown here is derived from an EMBL/GenBank/DDBJ whole genome shotgun (WGS) entry which is preliminary data.</text>
</comment>
<dbReference type="EMBL" id="WHLY01000002">
    <property type="protein sequence ID" value="MPR35925.1"/>
    <property type="molecule type" value="Genomic_DNA"/>
</dbReference>
<evidence type="ECO:0000259" key="1">
    <source>
        <dbReference type="Pfam" id="PF02589"/>
    </source>
</evidence>
<dbReference type="RefSeq" id="WP_152763391.1">
    <property type="nucleotide sequence ID" value="NZ_WHLY01000002.1"/>
</dbReference>
<dbReference type="InterPro" id="IPR037171">
    <property type="entry name" value="NagB/RpiA_transferase-like"/>
</dbReference>
<organism evidence="2 3">
    <name type="scientific">Salmonirosea aquatica</name>
    <dbReference type="NCBI Taxonomy" id="2654236"/>
    <lineage>
        <taxon>Bacteria</taxon>
        <taxon>Pseudomonadati</taxon>
        <taxon>Bacteroidota</taxon>
        <taxon>Cytophagia</taxon>
        <taxon>Cytophagales</taxon>
        <taxon>Spirosomataceae</taxon>
        <taxon>Salmonirosea</taxon>
    </lineage>
</organism>
<dbReference type="PANTHER" id="PTHR43682:SF1">
    <property type="entry name" value="LACTATE UTILIZATION PROTEIN C"/>
    <property type="match status" value="1"/>
</dbReference>
<accession>A0A7C9F588</accession>
<evidence type="ECO:0000313" key="3">
    <source>
        <dbReference type="Proteomes" id="UP000479293"/>
    </source>
</evidence>
<keyword evidence="3" id="KW-1185">Reference proteome</keyword>
<dbReference type="AlphaFoldDB" id="A0A7C9F588"/>
<name>A0A7C9F588_9BACT</name>
<dbReference type="Pfam" id="PF02589">
    <property type="entry name" value="LUD_dom"/>
    <property type="match status" value="1"/>
</dbReference>
<protein>
    <submittedName>
        <fullName evidence="2">Lactate utilization protein B/C</fullName>
    </submittedName>
</protein>
<proteinExistence type="predicted"/>
<dbReference type="PANTHER" id="PTHR43682">
    <property type="entry name" value="LACTATE UTILIZATION PROTEIN C"/>
    <property type="match status" value="1"/>
</dbReference>
<dbReference type="Proteomes" id="UP000479293">
    <property type="component" value="Unassembled WGS sequence"/>
</dbReference>
<feature type="domain" description="LUD" evidence="1">
    <location>
        <begin position="97"/>
        <end position="192"/>
    </location>
</feature>
<dbReference type="Gene3D" id="3.40.50.10420">
    <property type="entry name" value="NagB/RpiA/CoA transferase-like"/>
    <property type="match status" value="1"/>
</dbReference>
<reference evidence="2 3" key="1">
    <citation type="submission" date="2019-10" db="EMBL/GenBank/DDBJ databases">
        <title>Draft Genome Sequence of Cytophagaceae sp. SJW1-29.</title>
        <authorList>
            <person name="Choi A."/>
        </authorList>
    </citation>
    <scope>NUCLEOTIDE SEQUENCE [LARGE SCALE GENOMIC DNA]</scope>
    <source>
        <strain evidence="2 3">SJW1-29</strain>
    </source>
</reference>
<dbReference type="InterPro" id="IPR024185">
    <property type="entry name" value="FTHF_cligase-like_sf"/>
</dbReference>